<evidence type="ECO:0000256" key="4">
    <source>
        <dbReference type="ARBA" id="ARBA00022827"/>
    </source>
</evidence>
<dbReference type="InterPro" id="IPR002938">
    <property type="entry name" value="FAD-bd"/>
</dbReference>
<feature type="transmembrane region" description="Helical" evidence="6">
    <location>
        <begin position="414"/>
        <end position="434"/>
    </location>
</feature>
<evidence type="ECO:0000256" key="3">
    <source>
        <dbReference type="ARBA" id="ARBA00022630"/>
    </source>
</evidence>
<keyword evidence="3" id="KW-0285">Flavoprotein</keyword>
<name>A0A9W8YUC7_9PEZI</name>
<dbReference type="PANTHER" id="PTHR47356">
    <property type="entry name" value="FAD-DEPENDENT MONOOXYGENASE ASQG-RELATED"/>
    <property type="match status" value="1"/>
</dbReference>
<feature type="transmembrane region" description="Helical" evidence="6">
    <location>
        <begin position="340"/>
        <end position="364"/>
    </location>
</feature>
<reference evidence="8" key="1">
    <citation type="submission" date="2022-10" db="EMBL/GenBank/DDBJ databases">
        <title>Tapping the CABI collections for fungal endophytes: first genome assemblies for Collariella, Neodidymelliopsis, Ascochyta clinopodiicola, Didymella pomorum, Didymosphaeria variabile, Neocosmospora piperis and Neocucurbitaria cava.</title>
        <authorList>
            <person name="Hill R."/>
        </authorList>
    </citation>
    <scope>NUCLEOTIDE SEQUENCE</scope>
    <source>
        <strain evidence="8">IMI 355082</strain>
    </source>
</reference>
<dbReference type="GO" id="GO:0071949">
    <property type="term" value="F:FAD binding"/>
    <property type="evidence" value="ECO:0007669"/>
    <property type="project" value="InterPro"/>
</dbReference>
<feature type="transmembrane region" description="Helical" evidence="6">
    <location>
        <begin position="385"/>
        <end position="408"/>
    </location>
</feature>
<dbReference type="OrthoDB" id="10029326at2759"/>
<dbReference type="PANTHER" id="PTHR47356:SF2">
    <property type="entry name" value="FAD-BINDING DOMAIN-CONTAINING PROTEIN-RELATED"/>
    <property type="match status" value="1"/>
</dbReference>
<feature type="domain" description="FAD-binding" evidence="7">
    <location>
        <begin position="98"/>
        <end position="160"/>
    </location>
</feature>
<keyword evidence="9" id="KW-1185">Reference proteome</keyword>
<accession>A0A9W8YUC7</accession>
<dbReference type="InterPro" id="IPR036188">
    <property type="entry name" value="FAD/NAD-bd_sf"/>
</dbReference>
<keyword evidence="5" id="KW-0560">Oxidoreductase</keyword>
<dbReference type="AlphaFoldDB" id="A0A9W8YUC7"/>
<evidence type="ECO:0000313" key="9">
    <source>
        <dbReference type="Proteomes" id="UP001140453"/>
    </source>
</evidence>
<evidence type="ECO:0000256" key="2">
    <source>
        <dbReference type="ARBA" id="ARBA00007992"/>
    </source>
</evidence>
<sequence length="471" mass="52774">MTAEYNCLFGISGPIKGLNVGEVNTTFDMGRSILIITGKNGTVYWFYRERLDKLYRVGDPDFPRYSEADIENLVHKNAWRHVSETVTLGDLWKHRLSCTLVPLEEALFNTWSWGRIATVGDNAHKMTPNTGQAGNNAIESAAALANELKKIHDGGLATPQVIRSALQRWQEKRWARVHATVKEAAVMCRMQALDSPMASFIMNYVVPNVTESLLTVVTNTVIGAEILEYLPVPRQSLEGTCPFNPNQGTGKHESLKKRAAVAAPLLVLSLWAGRSASTSGIGHSLDQFLQPGQQLTNSDERVEWLQNLQALIHESLVYAIWLMESNRRASARTLAQLPTVFYGLFLRFGMGAISPFYYFLHYIFSPIEKFAADDARLTNLGYTRTILPLSLLLISWPIFLATAGYPAADLTSTWRLSWILKPPFMIAIVQWILVKARISKDSMHEDSMGNQKRDLPYIRGHSALLGPRKNL</sequence>
<comment type="caution">
    <text evidence="8">The sequence shown here is derived from an EMBL/GenBank/DDBJ whole genome shotgun (WGS) entry which is preliminary data.</text>
</comment>
<protein>
    <recommendedName>
        <fullName evidence="7">FAD-binding domain-containing protein</fullName>
    </recommendedName>
</protein>
<evidence type="ECO:0000256" key="6">
    <source>
        <dbReference type="SAM" id="Phobius"/>
    </source>
</evidence>
<comment type="cofactor">
    <cofactor evidence="1">
        <name>FAD</name>
        <dbReference type="ChEBI" id="CHEBI:57692"/>
    </cofactor>
</comment>
<keyword evidence="6" id="KW-0472">Membrane</keyword>
<evidence type="ECO:0000256" key="5">
    <source>
        <dbReference type="ARBA" id="ARBA00023002"/>
    </source>
</evidence>
<dbReference type="Pfam" id="PF01494">
    <property type="entry name" value="FAD_binding_3"/>
    <property type="match status" value="1"/>
</dbReference>
<evidence type="ECO:0000313" key="8">
    <source>
        <dbReference type="EMBL" id="KAJ4390614.1"/>
    </source>
</evidence>
<dbReference type="GO" id="GO:0004497">
    <property type="term" value="F:monooxygenase activity"/>
    <property type="evidence" value="ECO:0007669"/>
    <property type="project" value="InterPro"/>
</dbReference>
<dbReference type="Proteomes" id="UP001140453">
    <property type="component" value="Unassembled WGS sequence"/>
</dbReference>
<dbReference type="EMBL" id="JAPEVB010000003">
    <property type="protein sequence ID" value="KAJ4390614.1"/>
    <property type="molecule type" value="Genomic_DNA"/>
</dbReference>
<keyword evidence="6" id="KW-1133">Transmembrane helix</keyword>
<evidence type="ECO:0000256" key="1">
    <source>
        <dbReference type="ARBA" id="ARBA00001974"/>
    </source>
</evidence>
<gene>
    <name evidence="8" type="ORF">N0V93_004210</name>
</gene>
<organism evidence="8 9">
    <name type="scientific">Gnomoniopsis smithogilvyi</name>
    <dbReference type="NCBI Taxonomy" id="1191159"/>
    <lineage>
        <taxon>Eukaryota</taxon>
        <taxon>Fungi</taxon>
        <taxon>Dikarya</taxon>
        <taxon>Ascomycota</taxon>
        <taxon>Pezizomycotina</taxon>
        <taxon>Sordariomycetes</taxon>
        <taxon>Sordariomycetidae</taxon>
        <taxon>Diaporthales</taxon>
        <taxon>Gnomoniaceae</taxon>
        <taxon>Gnomoniopsis</taxon>
    </lineage>
</organism>
<comment type="similarity">
    <text evidence="2">Belongs to the paxM FAD-dependent monooxygenase family.</text>
</comment>
<proteinExistence type="inferred from homology"/>
<keyword evidence="4" id="KW-0274">FAD</keyword>
<keyword evidence="6" id="KW-0812">Transmembrane</keyword>
<dbReference type="Gene3D" id="3.50.50.60">
    <property type="entry name" value="FAD/NAD(P)-binding domain"/>
    <property type="match status" value="1"/>
</dbReference>
<dbReference type="SUPFAM" id="SSF51905">
    <property type="entry name" value="FAD/NAD(P)-binding domain"/>
    <property type="match status" value="1"/>
</dbReference>
<evidence type="ECO:0000259" key="7">
    <source>
        <dbReference type="Pfam" id="PF01494"/>
    </source>
</evidence>
<dbReference type="InterPro" id="IPR050562">
    <property type="entry name" value="FAD_mOase_fung"/>
</dbReference>